<comment type="caution">
    <text evidence="1">The sequence shown here is derived from an EMBL/GenBank/DDBJ whole genome shotgun (WGS) entry which is preliminary data.</text>
</comment>
<sequence length="67" mass="7328">MWTDTSGVTQNVGGVFALSRIRRGTSPTPPYNQYEGVGEAPRHTRLTTNAPATFCATPLVMFQRFAP</sequence>
<dbReference type="Proteomes" id="UP000605568">
    <property type="component" value="Unassembled WGS sequence"/>
</dbReference>
<keyword evidence="2" id="KW-1185">Reference proteome</keyword>
<organism evidence="1 2">
    <name type="scientific">Lentzea cavernae</name>
    <dbReference type="NCBI Taxonomy" id="2020703"/>
    <lineage>
        <taxon>Bacteria</taxon>
        <taxon>Bacillati</taxon>
        <taxon>Actinomycetota</taxon>
        <taxon>Actinomycetes</taxon>
        <taxon>Pseudonocardiales</taxon>
        <taxon>Pseudonocardiaceae</taxon>
        <taxon>Lentzea</taxon>
    </lineage>
</organism>
<gene>
    <name evidence="1" type="ORF">GCM10017774_58700</name>
</gene>
<evidence type="ECO:0000313" key="1">
    <source>
        <dbReference type="EMBL" id="GHH50210.1"/>
    </source>
</evidence>
<reference evidence="2" key="1">
    <citation type="journal article" date="2019" name="Int. J. Syst. Evol. Microbiol.">
        <title>The Global Catalogue of Microorganisms (GCM) 10K type strain sequencing project: providing services to taxonomists for standard genome sequencing and annotation.</title>
        <authorList>
            <consortium name="The Broad Institute Genomics Platform"/>
            <consortium name="The Broad Institute Genome Sequencing Center for Infectious Disease"/>
            <person name="Wu L."/>
            <person name="Ma J."/>
        </authorList>
    </citation>
    <scope>NUCLEOTIDE SEQUENCE [LARGE SCALE GENOMIC DNA]</scope>
    <source>
        <strain evidence="2">CGMCC 4.7367</strain>
    </source>
</reference>
<evidence type="ECO:0000313" key="2">
    <source>
        <dbReference type="Proteomes" id="UP000605568"/>
    </source>
</evidence>
<accession>A0ABQ3MKX3</accession>
<dbReference type="EMBL" id="BNAR01000010">
    <property type="protein sequence ID" value="GHH50210.1"/>
    <property type="molecule type" value="Genomic_DNA"/>
</dbReference>
<protein>
    <submittedName>
        <fullName evidence="1">Uncharacterized protein</fullName>
    </submittedName>
</protein>
<proteinExistence type="predicted"/>
<name>A0ABQ3MKX3_9PSEU</name>